<dbReference type="EMBL" id="JAUEPN010000006">
    <property type="protein sequence ID" value="KAK3293609.1"/>
    <property type="molecule type" value="Genomic_DNA"/>
</dbReference>
<organism evidence="4 5">
    <name type="scientific">Chaetomium fimeti</name>
    <dbReference type="NCBI Taxonomy" id="1854472"/>
    <lineage>
        <taxon>Eukaryota</taxon>
        <taxon>Fungi</taxon>
        <taxon>Dikarya</taxon>
        <taxon>Ascomycota</taxon>
        <taxon>Pezizomycotina</taxon>
        <taxon>Sordariomycetes</taxon>
        <taxon>Sordariomycetidae</taxon>
        <taxon>Sordariales</taxon>
        <taxon>Chaetomiaceae</taxon>
        <taxon>Chaetomium</taxon>
    </lineage>
</organism>
<feature type="region of interest" description="Disordered" evidence="2">
    <location>
        <begin position="106"/>
        <end position="177"/>
    </location>
</feature>
<protein>
    <recommendedName>
        <fullName evidence="1">Glucosamine 6-phosphate N-acetyltransferase</fullName>
        <ecNumber evidence="1">2.3.1.4</ecNumber>
    </recommendedName>
</protein>
<comment type="similarity">
    <text evidence="1">Belongs to the acetyltransferase family. GNA1 subfamily.</text>
</comment>
<dbReference type="EC" id="2.3.1.4" evidence="1"/>
<dbReference type="InterPro" id="IPR000182">
    <property type="entry name" value="GNAT_dom"/>
</dbReference>
<reference evidence="4" key="2">
    <citation type="submission" date="2023-06" db="EMBL/GenBank/DDBJ databases">
        <authorList>
            <consortium name="Lawrence Berkeley National Laboratory"/>
            <person name="Haridas S."/>
            <person name="Hensen N."/>
            <person name="Bonometti L."/>
            <person name="Westerberg I."/>
            <person name="Brannstrom I.O."/>
            <person name="Guillou S."/>
            <person name="Cros-Aarteil S."/>
            <person name="Calhoun S."/>
            <person name="Kuo A."/>
            <person name="Mondo S."/>
            <person name="Pangilinan J."/>
            <person name="Riley R."/>
            <person name="Labutti K."/>
            <person name="Andreopoulos B."/>
            <person name="Lipzen A."/>
            <person name="Chen C."/>
            <person name="Yanf M."/>
            <person name="Daum C."/>
            <person name="Ng V."/>
            <person name="Clum A."/>
            <person name="Steindorff A."/>
            <person name="Ohm R."/>
            <person name="Martin F."/>
            <person name="Silar P."/>
            <person name="Natvig D."/>
            <person name="Lalanne C."/>
            <person name="Gautier V."/>
            <person name="Ament-Velasquez S.L."/>
            <person name="Kruys A."/>
            <person name="Hutchinson M.I."/>
            <person name="Powell A.J."/>
            <person name="Barry K."/>
            <person name="Miller A.N."/>
            <person name="Grigoriev I.V."/>
            <person name="Debuchy R."/>
            <person name="Gladieux P."/>
            <person name="Thoren M.H."/>
            <person name="Johannesson H."/>
        </authorList>
    </citation>
    <scope>NUCLEOTIDE SEQUENCE</scope>
    <source>
        <strain evidence="4">CBS 168.71</strain>
    </source>
</reference>
<dbReference type="InterPro" id="IPR016181">
    <property type="entry name" value="Acyl_CoA_acyltransferase"/>
</dbReference>
<name>A0AAE0HC82_9PEZI</name>
<evidence type="ECO:0000313" key="5">
    <source>
        <dbReference type="Proteomes" id="UP001278766"/>
    </source>
</evidence>
<accession>A0AAE0HC82</accession>
<keyword evidence="1" id="KW-0012">Acyltransferase</keyword>
<comment type="caution">
    <text evidence="4">The sequence shown here is derived from an EMBL/GenBank/DDBJ whole genome shotgun (WGS) entry which is preliminary data.</text>
</comment>
<reference evidence="4" key="1">
    <citation type="journal article" date="2023" name="Mol. Phylogenet. Evol.">
        <title>Genome-scale phylogeny and comparative genomics of the fungal order Sordariales.</title>
        <authorList>
            <person name="Hensen N."/>
            <person name="Bonometti L."/>
            <person name="Westerberg I."/>
            <person name="Brannstrom I.O."/>
            <person name="Guillou S."/>
            <person name="Cros-Aarteil S."/>
            <person name="Calhoun S."/>
            <person name="Haridas S."/>
            <person name="Kuo A."/>
            <person name="Mondo S."/>
            <person name="Pangilinan J."/>
            <person name="Riley R."/>
            <person name="LaButti K."/>
            <person name="Andreopoulos B."/>
            <person name="Lipzen A."/>
            <person name="Chen C."/>
            <person name="Yan M."/>
            <person name="Daum C."/>
            <person name="Ng V."/>
            <person name="Clum A."/>
            <person name="Steindorff A."/>
            <person name="Ohm R.A."/>
            <person name="Martin F."/>
            <person name="Silar P."/>
            <person name="Natvig D.O."/>
            <person name="Lalanne C."/>
            <person name="Gautier V."/>
            <person name="Ament-Velasquez S.L."/>
            <person name="Kruys A."/>
            <person name="Hutchinson M.I."/>
            <person name="Powell A.J."/>
            <person name="Barry K."/>
            <person name="Miller A.N."/>
            <person name="Grigoriev I.V."/>
            <person name="Debuchy R."/>
            <person name="Gladieux P."/>
            <person name="Hiltunen Thoren M."/>
            <person name="Johannesson H."/>
        </authorList>
    </citation>
    <scope>NUCLEOTIDE SEQUENCE</scope>
    <source>
        <strain evidence="4">CBS 168.71</strain>
    </source>
</reference>
<dbReference type="Pfam" id="PF00583">
    <property type="entry name" value="Acetyltransf_1"/>
    <property type="match status" value="1"/>
</dbReference>
<keyword evidence="1" id="KW-0808">Transferase</keyword>
<dbReference type="RefSeq" id="XP_062657123.1">
    <property type="nucleotide sequence ID" value="XM_062799519.1"/>
</dbReference>
<comment type="pathway">
    <text evidence="1">Nucleotide-sugar biosynthesis; UDP-N-acetyl-alpha-D-glucosamine biosynthesis; N-acetyl-alpha-D-glucosamine 1-phosphate from alpha-D-glucosamine 6-phosphate (route I): step 1/2.</text>
</comment>
<evidence type="ECO:0000256" key="1">
    <source>
        <dbReference type="RuleBase" id="RU365086"/>
    </source>
</evidence>
<dbReference type="PROSITE" id="PS51186">
    <property type="entry name" value="GNAT"/>
    <property type="match status" value="1"/>
</dbReference>
<sequence>MGTPFIAHLEPTALEWERGLPPDEQPNAASIPRTFLDAMTVRTQVFVQEQQVPQSNEFDADDQRCAHWVIYASVNKTVAPAVTDPATGEVLRPRQSETQSVPIGTVRLVPFPHPPHPVKGGVYVDNELVGSSSSDSAEDNNNNNNNNKTTTEPPAAEPTTTQQRTFTPDRPTTFHDGVEPYVKLGRLAVVKEFRGRGIAGQLVRTATEWMRTHGTYFDPSPAARGFEHLGMEQTAGALPPRWNGLLCCHAQESAVRAWEKCGFRVDEGMGRWLEEGIPHVGMFLRVDVEPQARAL</sequence>
<evidence type="ECO:0000313" key="4">
    <source>
        <dbReference type="EMBL" id="KAK3293609.1"/>
    </source>
</evidence>
<dbReference type="SUPFAM" id="SSF55729">
    <property type="entry name" value="Acyl-CoA N-acyltransferases (Nat)"/>
    <property type="match status" value="1"/>
</dbReference>
<gene>
    <name evidence="4" type="ORF">B0H64DRAFT_216997</name>
</gene>
<feature type="compositionally biased region" description="Low complexity" evidence="2">
    <location>
        <begin position="140"/>
        <end position="161"/>
    </location>
</feature>
<proteinExistence type="inferred from homology"/>
<evidence type="ECO:0000259" key="3">
    <source>
        <dbReference type="PROSITE" id="PS51186"/>
    </source>
</evidence>
<dbReference type="Gene3D" id="3.40.630.30">
    <property type="match status" value="1"/>
</dbReference>
<keyword evidence="5" id="KW-1185">Reference proteome</keyword>
<dbReference type="GeneID" id="87836467"/>
<dbReference type="GO" id="GO:0004343">
    <property type="term" value="F:glucosamine 6-phosphate N-acetyltransferase activity"/>
    <property type="evidence" value="ECO:0007669"/>
    <property type="project" value="UniProtKB-UniRule"/>
</dbReference>
<dbReference type="InterPro" id="IPR039143">
    <property type="entry name" value="GNPNAT1-like"/>
</dbReference>
<comment type="catalytic activity">
    <reaction evidence="1">
        <text>D-glucosamine 6-phosphate + acetyl-CoA = N-acetyl-D-glucosamine 6-phosphate + CoA + H(+)</text>
        <dbReference type="Rhea" id="RHEA:10292"/>
        <dbReference type="ChEBI" id="CHEBI:15378"/>
        <dbReference type="ChEBI" id="CHEBI:57287"/>
        <dbReference type="ChEBI" id="CHEBI:57288"/>
        <dbReference type="ChEBI" id="CHEBI:57513"/>
        <dbReference type="ChEBI" id="CHEBI:58725"/>
        <dbReference type="EC" id="2.3.1.4"/>
    </reaction>
</comment>
<feature type="domain" description="N-acetyltransferase" evidence="3">
    <location>
        <begin position="180"/>
        <end position="287"/>
    </location>
</feature>
<dbReference type="Proteomes" id="UP001278766">
    <property type="component" value="Unassembled WGS sequence"/>
</dbReference>
<dbReference type="CDD" id="cd04301">
    <property type="entry name" value="NAT_SF"/>
    <property type="match status" value="1"/>
</dbReference>
<dbReference type="AlphaFoldDB" id="A0AAE0HC82"/>
<evidence type="ECO:0000256" key="2">
    <source>
        <dbReference type="SAM" id="MobiDB-lite"/>
    </source>
</evidence>
<dbReference type="PANTHER" id="PTHR13355:SF11">
    <property type="entry name" value="GLUCOSAMINE 6-PHOSPHATE N-ACETYLTRANSFERASE"/>
    <property type="match status" value="1"/>
</dbReference>
<dbReference type="GO" id="GO:0006048">
    <property type="term" value="P:UDP-N-acetylglucosamine biosynthetic process"/>
    <property type="evidence" value="ECO:0007669"/>
    <property type="project" value="UniProtKB-UniRule"/>
</dbReference>
<dbReference type="PANTHER" id="PTHR13355">
    <property type="entry name" value="GLUCOSAMINE 6-PHOSPHATE N-ACETYLTRANSFERASE"/>
    <property type="match status" value="1"/>
</dbReference>